<dbReference type="AlphaFoldDB" id="A0A9W9SME6"/>
<keyword evidence="2" id="KW-1185">Reference proteome</keyword>
<reference evidence="1" key="2">
    <citation type="journal article" date="2023" name="IMA Fungus">
        <title>Comparative genomic study of the Penicillium genus elucidates a diverse pangenome and 15 lateral gene transfer events.</title>
        <authorList>
            <person name="Petersen C."/>
            <person name="Sorensen T."/>
            <person name="Nielsen M.R."/>
            <person name="Sondergaard T.E."/>
            <person name="Sorensen J.L."/>
            <person name="Fitzpatrick D.A."/>
            <person name="Frisvad J.C."/>
            <person name="Nielsen K.L."/>
        </authorList>
    </citation>
    <scope>NUCLEOTIDE SEQUENCE</scope>
    <source>
        <strain evidence="1">IBT 29864</strain>
    </source>
</reference>
<dbReference type="GeneID" id="81435692"/>
<protein>
    <submittedName>
        <fullName evidence="1">Geranylgeranyl diphosphate synthase type III</fullName>
    </submittedName>
</protein>
<reference evidence="1" key="1">
    <citation type="submission" date="2022-11" db="EMBL/GenBank/DDBJ databases">
        <authorList>
            <person name="Petersen C."/>
        </authorList>
    </citation>
    <scope>NUCLEOTIDE SEQUENCE</scope>
    <source>
        <strain evidence="1">IBT 29864</strain>
    </source>
</reference>
<dbReference type="Proteomes" id="UP001147782">
    <property type="component" value="Unassembled WGS sequence"/>
</dbReference>
<evidence type="ECO:0000313" key="1">
    <source>
        <dbReference type="EMBL" id="KAJ5381156.1"/>
    </source>
</evidence>
<proteinExistence type="predicted"/>
<name>A0A9W9SME6_9EURO</name>
<gene>
    <name evidence="1" type="ORF">N7496_003584</name>
</gene>
<evidence type="ECO:0000313" key="2">
    <source>
        <dbReference type="Proteomes" id="UP001147782"/>
    </source>
</evidence>
<organism evidence="1 2">
    <name type="scientific">Penicillium cataractarum</name>
    <dbReference type="NCBI Taxonomy" id="2100454"/>
    <lineage>
        <taxon>Eukaryota</taxon>
        <taxon>Fungi</taxon>
        <taxon>Dikarya</taxon>
        <taxon>Ascomycota</taxon>
        <taxon>Pezizomycotina</taxon>
        <taxon>Eurotiomycetes</taxon>
        <taxon>Eurotiomycetidae</taxon>
        <taxon>Eurotiales</taxon>
        <taxon>Aspergillaceae</taxon>
        <taxon>Penicillium</taxon>
    </lineage>
</organism>
<dbReference type="EMBL" id="JAPZBS010000002">
    <property type="protein sequence ID" value="KAJ5381156.1"/>
    <property type="molecule type" value="Genomic_DNA"/>
</dbReference>
<accession>A0A9W9SME6</accession>
<sequence length="62" mass="6885">MFQNPALKVSLEKPGMPEVIRYAITSPIVCSGSRNIVTEPFEYLSSNPGKNIRSPLMNAFNE</sequence>
<comment type="caution">
    <text evidence="1">The sequence shown here is derived from an EMBL/GenBank/DDBJ whole genome shotgun (WGS) entry which is preliminary data.</text>
</comment>
<dbReference type="RefSeq" id="XP_056558727.1">
    <property type="nucleotide sequence ID" value="XM_056696515.1"/>
</dbReference>